<dbReference type="PROSITE" id="PS51318">
    <property type="entry name" value="TAT"/>
    <property type="match status" value="1"/>
</dbReference>
<dbReference type="Pfam" id="PF20256">
    <property type="entry name" value="MoCoBD_2"/>
    <property type="match status" value="2"/>
</dbReference>
<dbReference type="PANTHER" id="PTHR47495:SF1">
    <property type="entry name" value="BLL3820 PROTEIN"/>
    <property type="match status" value="1"/>
</dbReference>
<dbReference type="InterPro" id="IPR000674">
    <property type="entry name" value="Ald_Oxase/Xan_DH_a/b"/>
</dbReference>
<comment type="caution">
    <text evidence="2">The sequence shown here is derived from an EMBL/GenBank/DDBJ whole genome shotgun (WGS) entry which is preliminary data.</text>
</comment>
<protein>
    <submittedName>
        <fullName evidence="2">Xanthine dehydrogenase family protein molybdopterin-binding subunit</fullName>
    </submittedName>
</protein>
<dbReference type="Gene3D" id="3.90.1170.50">
    <property type="entry name" value="Aldehyde oxidase/xanthine dehydrogenase, a/b hammerhead"/>
    <property type="match status" value="1"/>
</dbReference>
<keyword evidence="3" id="KW-1185">Reference proteome</keyword>
<dbReference type="InterPro" id="IPR012368">
    <property type="entry name" value="OxRdtase_Mopterin-bd_su_IorB"/>
</dbReference>
<dbReference type="EMBL" id="JACOGF010000004">
    <property type="protein sequence ID" value="MBC3917953.1"/>
    <property type="molecule type" value="Genomic_DNA"/>
</dbReference>
<evidence type="ECO:0000313" key="3">
    <source>
        <dbReference type="Proteomes" id="UP000650424"/>
    </source>
</evidence>
<evidence type="ECO:0000259" key="1">
    <source>
        <dbReference type="SMART" id="SM01008"/>
    </source>
</evidence>
<dbReference type="PIRSF" id="PIRSF036389">
    <property type="entry name" value="IOR_B"/>
    <property type="match status" value="1"/>
</dbReference>
<gene>
    <name evidence="2" type="ORF">H8L32_10745</name>
</gene>
<dbReference type="InterPro" id="IPR008274">
    <property type="entry name" value="AldOxase/xan_DH_MoCoBD1"/>
</dbReference>
<dbReference type="RefSeq" id="WP_186947179.1">
    <property type="nucleotide sequence ID" value="NZ_JACOGF010000004.1"/>
</dbReference>
<reference evidence="2 3" key="1">
    <citation type="submission" date="2020-08" db="EMBL/GenBank/DDBJ databases">
        <title>Novel species isolated from subtropical streams in China.</title>
        <authorList>
            <person name="Lu H."/>
        </authorList>
    </citation>
    <scope>NUCLEOTIDE SEQUENCE [LARGE SCALE GENOMIC DNA]</scope>
    <source>
        <strain evidence="2 3">CY18W</strain>
    </source>
</reference>
<dbReference type="Gene3D" id="3.30.365.10">
    <property type="entry name" value="Aldehyde oxidase/xanthine dehydrogenase, molybdopterin binding domain"/>
    <property type="match status" value="3"/>
</dbReference>
<dbReference type="InterPro" id="IPR046867">
    <property type="entry name" value="AldOxase/xan_DH_MoCoBD2"/>
</dbReference>
<dbReference type="Proteomes" id="UP000650424">
    <property type="component" value="Unassembled WGS sequence"/>
</dbReference>
<proteinExistence type="predicted"/>
<dbReference type="SMART" id="SM01008">
    <property type="entry name" value="Ald_Xan_dh_C"/>
    <property type="match status" value="1"/>
</dbReference>
<sequence length="737" mass="79232">MDRRSFLRLSSFSAGAWLLSEALPAALAQTESGSNTGLVAASGAVSGVAFHPSPLIRIAANGQITLFVQKQEMGQGVRTAMPVLLAEELDADFNKITIEALPYDAASAGQYNTWASASVKGGWGSLRKAGAAARAMLASAAASTWNISVERVKTSNSTVINLDTNAVLPYAALIEAASKLPVPANPALKPRSEYKLIGKPVKRYHAEEKGNGQEQFGMDFSLPGMLMATIVRSPTFFGKVRSFDDSAVKALGPGIIAVLEVKQMNGCDNRNGVAIVASNTWLALQGQSLLKVEWDQGPALTNPDSATLSVSMRATIKNDTPALSYDKQGKSKAYIAAPDASFSAEYELPFLNQAPMEVPNCVASYQDGKYDIWGGFQAPGFFASTLAKAFEVDKSAIFAHLLPMGGAFGRKEKVDNAAEAMQLSKALGKPVKLIFSRPDDMRNSFYRPATFHRLSARADKSGIQAWHHQLAVSTFPAKTIASAQHIYGGPSNDLIYPAADYQSGFYPVESPIPVGSWRSISYSQNVFAVESFIDELAVRNKADPLEYRLMLLRQYGNDTVQATHRKRMEAVLLRCADAIGWRKPAARGRYRGIACCVYTHTHAYTAHAFEISVSSKNVVKIHKTVCVTDCGVVVDPSGFRAQIEGSMVWGLSAVMKGEITVKDGAVEQQNFSDYQVLRLNELPPMEIIVIDSEESPAGAGEPAVPSIAPALCNAIAAATKGKRVRALPLSKAGFSFV</sequence>
<dbReference type="InterPro" id="IPR006311">
    <property type="entry name" value="TAT_signal"/>
</dbReference>
<accession>A0ABR6ZQ20</accession>
<dbReference type="InterPro" id="IPR052516">
    <property type="entry name" value="N-heterocyclic_Hydroxylase"/>
</dbReference>
<evidence type="ECO:0000313" key="2">
    <source>
        <dbReference type="EMBL" id="MBC3917953.1"/>
    </source>
</evidence>
<name>A0ABR6ZQ20_9BURK</name>
<dbReference type="InterPro" id="IPR037165">
    <property type="entry name" value="AldOxase/xan_DH_Mopterin-bd_sf"/>
</dbReference>
<dbReference type="SUPFAM" id="SSF56003">
    <property type="entry name" value="Molybdenum cofactor-binding domain"/>
    <property type="match status" value="2"/>
</dbReference>
<feature type="domain" description="Aldehyde oxidase/xanthine dehydrogenase a/b hammerhead" evidence="1">
    <location>
        <begin position="211"/>
        <end position="298"/>
    </location>
</feature>
<dbReference type="Pfam" id="PF02738">
    <property type="entry name" value="MoCoBD_1"/>
    <property type="match status" value="1"/>
</dbReference>
<dbReference type="PANTHER" id="PTHR47495">
    <property type="entry name" value="ALDEHYDE DEHYDROGENASE"/>
    <property type="match status" value="1"/>
</dbReference>
<organism evidence="2 3">
    <name type="scientific">Undibacterium hunanense</name>
    <dbReference type="NCBI Taxonomy" id="2762292"/>
    <lineage>
        <taxon>Bacteria</taxon>
        <taxon>Pseudomonadati</taxon>
        <taxon>Pseudomonadota</taxon>
        <taxon>Betaproteobacteria</taxon>
        <taxon>Burkholderiales</taxon>
        <taxon>Oxalobacteraceae</taxon>
        <taxon>Undibacterium</taxon>
    </lineage>
</organism>